<reference evidence="7" key="2">
    <citation type="journal article" date="2010" name="Stand. Genomic Sci.">
        <title>Complete genome sequence of Thermaerobacter marianensis type strain (7p75aT).</title>
        <authorList>
            <person name="Han C."/>
            <person name="Gu W."/>
            <person name="Zhang X."/>
            <person name="Lapidus A."/>
            <person name="Nolan M."/>
            <person name="Copeland A."/>
            <person name="Lucas S."/>
            <person name="Glavina Del Rio T."/>
            <person name="Tice H."/>
            <person name="Cheng J."/>
            <person name="Tapia R."/>
            <person name="Goodwin L."/>
            <person name="Pitluck S."/>
            <person name="Pagani I."/>
            <person name="Ivanova N."/>
            <person name="Mavromatis K."/>
            <person name="Mikhailova N."/>
            <person name="Pati A."/>
            <person name="Chen A."/>
            <person name="Palaniappan K."/>
            <person name="Land M."/>
            <person name="Hauser L."/>
            <person name="Chang Y."/>
            <person name="Jeffries C."/>
            <person name="Schneider S."/>
            <person name="Rohde M."/>
            <person name="Goker M."/>
            <person name="Pukall R."/>
            <person name="Woyke T."/>
            <person name="Bristow J."/>
            <person name="Eisen J."/>
            <person name="Markowitz V."/>
            <person name="Hugenholtz P."/>
            <person name="Kyrpides N."/>
            <person name="Klenk H."/>
            <person name="Detter J."/>
        </authorList>
    </citation>
    <scope>NUCLEOTIDE SEQUENCE [LARGE SCALE GENOMIC DNA]</scope>
    <source>
        <strain evidence="7">ATCC 700841 / DSM 12885 / JCM 10246 / 7p75a</strain>
    </source>
</reference>
<accession>E6SMM3</accession>
<sequence>MTRPAGPGARGSGGPNPFPGFRPGAGQGTPERAAGPGVAPEAGPGSGVRPGAVAGPAAAVRPRTVDEVAALVREARRVVPRGGGTKAGSWPVPPGAPPSDRDGPEGPGSGDPRAAATSAGDDVLMLDTTGLEGIVEYDPAEFTVTARAGTRVADLEALLARHGQYLPFDPLRTGAGATLGGTVAMGVSGACRLRFGGVRDFVLGVTFVDGEGRVIRGGGRVVKNAAGYDLPKFLCGSMGRFGILAELTFKVFPRPEAFATVVFPFPSLDRAAAALEAVYRSPLEPHALELAGPGVGEGLARQGLLARDLAGQGHLGPDPVGRGQVSCMPAPQGPMPQETARQGYLLLVRVGGPAAILPAWADRVIRRVREALGMAVPAEVLGGEAEGALWRALSELAWVPGGPDRPGGAAGAWTGGDSVRAPRAPAPLSGGVLLRLYSRPSLLAELDALLDGHGALRLHSQAATAAWAFFPDEPAWDRLLPALQALGVPALQWQGPGPLPGGFVVPPAGTAVARALKQVFDPRGRFLPLPWADGA</sequence>
<dbReference type="Gene3D" id="3.30.465.10">
    <property type="match status" value="1"/>
</dbReference>
<proteinExistence type="predicted"/>
<dbReference type="InterPro" id="IPR036318">
    <property type="entry name" value="FAD-bd_PCMH-like_sf"/>
</dbReference>
<organism evidence="6 7">
    <name type="scientific">Thermaerobacter marianensis (strain ATCC 700841 / DSM 12885 / JCM 10246 / 7p75a)</name>
    <dbReference type="NCBI Taxonomy" id="644966"/>
    <lineage>
        <taxon>Bacteria</taxon>
        <taxon>Bacillati</taxon>
        <taxon>Bacillota</taxon>
        <taxon>Clostridia</taxon>
        <taxon>Eubacteriales</taxon>
        <taxon>Clostridiales Family XVII. Incertae Sedis</taxon>
        <taxon>Thermaerobacter</taxon>
    </lineage>
</organism>
<name>E6SMM3_THEM7</name>
<dbReference type="PANTHER" id="PTHR11748">
    <property type="entry name" value="D-LACTATE DEHYDROGENASE"/>
    <property type="match status" value="1"/>
</dbReference>
<dbReference type="GO" id="GO:0016491">
    <property type="term" value="F:oxidoreductase activity"/>
    <property type="evidence" value="ECO:0007669"/>
    <property type="project" value="UniProtKB-KW"/>
</dbReference>
<dbReference type="Pfam" id="PF01565">
    <property type="entry name" value="FAD_binding_4"/>
    <property type="match status" value="1"/>
</dbReference>
<dbReference type="Proteomes" id="UP000008915">
    <property type="component" value="Chromosome"/>
</dbReference>
<feature type="domain" description="FAD-binding PCMH-type" evidence="5">
    <location>
        <begin position="52"/>
        <end position="254"/>
    </location>
</feature>
<evidence type="ECO:0000313" key="6">
    <source>
        <dbReference type="EMBL" id="ADU51515.1"/>
    </source>
</evidence>
<dbReference type="AlphaFoldDB" id="E6SMM3"/>
<gene>
    <name evidence="6" type="ordered locus">Tmar_1402</name>
</gene>
<keyword evidence="7" id="KW-1185">Reference proteome</keyword>
<dbReference type="HOGENOM" id="CLU_017779_0_1_9"/>
<feature type="region of interest" description="Disordered" evidence="4">
    <location>
        <begin position="79"/>
        <end position="120"/>
    </location>
</feature>
<protein>
    <submittedName>
        <fullName evidence="6">FAD linked oxidase domain protein</fullName>
    </submittedName>
</protein>
<dbReference type="eggNOG" id="COG0277">
    <property type="taxonomic scope" value="Bacteria"/>
</dbReference>
<dbReference type="PANTHER" id="PTHR11748:SF103">
    <property type="entry name" value="GLYCOLATE OXIDASE SUBUNIT GLCE"/>
    <property type="match status" value="1"/>
</dbReference>
<evidence type="ECO:0000256" key="4">
    <source>
        <dbReference type="SAM" id="MobiDB-lite"/>
    </source>
</evidence>
<dbReference type="InterPro" id="IPR006094">
    <property type="entry name" value="Oxid_FAD_bind_N"/>
</dbReference>
<evidence type="ECO:0000256" key="2">
    <source>
        <dbReference type="ARBA" id="ARBA00022827"/>
    </source>
</evidence>
<dbReference type="STRING" id="644966.Tmar_1402"/>
<evidence type="ECO:0000256" key="3">
    <source>
        <dbReference type="ARBA" id="ARBA00023002"/>
    </source>
</evidence>
<evidence type="ECO:0000256" key="1">
    <source>
        <dbReference type="ARBA" id="ARBA00022630"/>
    </source>
</evidence>
<dbReference type="InterPro" id="IPR016164">
    <property type="entry name" value="FAD-linked_Oxase-like_C"/>
</dbReference>
<dbReference type="RefSeq" id="WP_013495819.1">
    <property type="nucleotide sequence ID" value="NC_014831.1"/>
</dbReference>
<keyword evidence="1" id="KW-0285">Flavoprotein</keyword>
<dbReference type="SUPFAM" id="SSF56176">
    <property type="entry name" value="FAD-binding/transporter-associated domain-like"/>
    <property type="match status" value="1"/>
</dbReference>
<feature type="region of interest" description="Disordered" evidence="4">
    <location>
        <begin position="1"/>
        <end position="63"/>
    </location>
</feature>
<dbReference type="EMBL" id="CP002344">
    <property type="protein sequence ID" value="ADU51515.1"/>
    <property type="molecule type" value="Genomic_DNA"/>
</dbReference>
<dbReference type="SUPFAM" id="SSF55103">
    <property type="entry name" value="FAD-linked oxidases, C-terminal domain"/>
    <property type="match status" value="1"/>
</dbReference>
<evidence type="ECO:0000259" key="5">
    <source>
        <dbReference type="PROSITE" id="PS51387"/>
    </source>
</evidence>
<keyword evidence="3" id="KW-0560">Oxidoreductase</keyword>
<feature type="compositionally biased region" description="Low complexity" evidence="4">
    <location>
        <begin position="19"/>
        <end position="63"/>
    </location>
</feature>
<dbReference type="InterPro" id="IPR016169">
    <property type="entry name" value="FAD-bd_PCMH_sub2"/>
</dbReference>
<dbReference type="KEGG" id="tmr:Tmar_1402"/>
<reference evidence="6 7" key="1">
    <citation type="journal article" date="2010" name="Stand. Genomic Sci.">
        <title>Complete genome sequence of Thermaerobacter marianensis type strain (7p75a).</title>
        <authorList>
            <person name="Han C."/>
            <person name="Gu W."/>
            <person name="Zhang X."/>
            <person name="Lapidus A."/>
            <person name="Nolan M."/>
            <person name="Copeland A."/>
            <person name="Lucas S."/>
            <person name="Del Rio T.G."/>
            <person name="Tice H."/>
            <person name="Cheng J.F."/>
            <person name="Tapia R."/>
            <person name="Goodwin L."/>
            <person name="Pitluck S."/>
            <person name="Pagani I."/>
            <person name="Ivanova N."/>
            <person name="Mavromatis K."/>
            <person name="Mikhailova N."/>
            <person name="Pati A."/>
            <person name="Chen A."/>
            <person name="Palaniappan K."/>
            <person name="Land M."/>
            <person name="Hauser L."/>
            <person name="Chang Y.J."/>
            <person name="Jeffries C.D."/>
            <person name="Schneider S."/>
            <person name="Rohde M."/>
            <person name="Goker M."/>
            <person name="Pukall R."/>
            <person name="Woyke T."/>
            <person name="Bristow J."/>
            <person name="Eisen J.A."/>
            <person name="Markowitz V."/>
            <person name="Hugenholtz P."/>
            <person name="Kyrpides N.C."/>
            <person name="Klenk H.P."/>
            <person name="Detter J.C."/>
        </authorList>
    </citation>
    <scope>NUCLEOTIDE SEQUENCE [LARGE SCALE GENOMIC DNA]</scope>
    <source>
        <strain evidence="7">ATCC 700841 / DSM 12885 / JCM 10246 / 7p75a</strain>
    </source>
</reference>
<evidence type="ECO:0000313" key="7">
    <source>
        <dbReference type="Proteomes" id="UP000008915"/>
    </source>
</evidence>
<dbReference type="PROSITE" id="PS51387">
    <property type="entry name" value="FAD_PCMH"/>
    <property type="match status" value="1"/>
</dbReference>
<keyword evidence="2" id="KW-0274">FAD</keyword>
<dbReference type="InterPro" id="IPR016166">
    <property type="entry name" value="FAD-bd_PCMH"/>
</dbReference>
<dbReference type="GO" id="GO:0071949">
    <property type="term" value="F:FAD binding"/>
    <property type="evidence" value="ECO:0007669"/>
    <property type="project" value="InterPro"/>
</dbReference>